<accession>A0ABV7W102</accession>
<evidence type="ECO:0000313" key="4">
    <source>
        <dbReference type="EMBL" id="MFC3681943.1"/>
    </source>
</evidence>
<reference evidence="5" key="1">
    <citation type="journal article" date="2019" name="Int. J. Syst. Evol. Microbiol.">
        <title>The Global Catalogue of Microorganisms (GCM) 10K type strain sequencing project: providing services to taxonomists for standard genome sequencing and annotation.</title>
        <authorList>
            <consortium name="The Broad Institute Genomics Platform"/>
            <consortium name="The Broad Institute Genome Sequencing Center for Infectious Disease"/>
            <person name="Wu L."/>
            <person name="Ma J."/>
        </authorList>
    </citation>
    <scope>NUCLEOTIDE SEQUENCE [LARGE SCALE GENOMIC DNA]</scope>
    <source>
        <strain evidence="5">KCTC 42424</strain>
    </source>
</reference>
<feature type="region of interest" description="Disordered" evidence="1">
    <location>
        <begin position="84"/>
        <end position="120"/>
    </location>
</feature>
<comment type="caution">
    <text evidence="4">The sequence shown here is derived from an EMBL/GenBank/DDBJ whole genome shotgun (WGS) entry which is preliminary data.</text>
</comment>
<protein>
    <submittedName>
        <fullName evidence="4">DUF4124 domain-containing protein</fullName>
    </submittedName>
</protein>
<organism evidence="4 5">
    <name type="scientific">Bacterioplanoides pacificum</name>
    <dbReference type="NCBI Taxonomy" id="1171596"/>
    <lineage>
        <taxon>Bacteria</taxon>
        <taxon>Pseudomonadati</taxon>
        <taxon>Pseudomonadota</taxon>
        <taxon>Gammaproteobacteria</taxon>
        <taxon>Oceanospirillales</taxon>
        <taxon>Oceanospirillaceae</taxon>
        <taxon>Bacterioplanoides</taxon>
    </lineage>
</organism>
<evidence type="ECO:0000256" key="2">
    <source>
        <dbReference type="SAM" id="Phobius"/>
    </source>
</evidence>
<feature type="compositionally biased region" description="Basic and acidic residues" evidence="1">
    <location>
        <begin position="95"/>
        <end position="104"/>
    </location>
</feature>
<dbReference type="Pfam" id="PF13511">
    <property type="entry name" value="DUF4124"/>
    <property type="match status" value="1"/>
</dbReference>
<name>A0ABV7W102_9GAMM</name>
<sequence>MKFKIAVLAIVLIVMMIIPFFLKGPDGKSLLRSEDEASQDILSTEQTRQTYVKWQDKNGVWHFGDEMPEGIQGEEVKVDTAANVIRSVKPAGQPQEKDNPKAKEQTPSLPVPLTVSPEKVSEMMDDARNVEKLMEQHTQQLEQVR</sequence>
<keyword evidence="2" id="KW-0472">Membrane</keyword>
<feature type="domain" description="DUF4124" evidence="3">
    <location>
        <begin position="50"/>
        <end position="89"/>
    </location>
</feature>
<dbReference type="Proteomes" id="UP001595722">
    <property type="component" value="Unassembled WGS sequence"/>
</dbReference>
<evidence type="ECO:0000259" key="3">
    <source>
        <dbReference type="Pfam" id="PF13511"/>
    </source>
</evidence>
<gene>
    <name evidence="4" type="ORF">ACFOMG_17710</name>
</gene>
<evidence type="ECO:0000313" key="5">
    <source>
        <dbReference type="Proteomes" id="UP001595722"/>
    </source>
</evidence>
<feature type="transmembrane region" description="Helical" evidence="2">
    <location>
        <begin position="6"/>
        <end position="22"/>
    </location>
</feature>
<keyword evidence="2" id="KW-1133">Transmembrane helix</keyword>
<dbReference type="EMBL" id="JBHRYB010000025">
    <property type="protein sequence ID" value="MFC3681943.1"/>
    <property type="molecule type" value="Genomic_DNA"/>
</dbReference>
<dbReference type="InterPro" id="IPR025392">
    <property type="entry name" value="DUF4124"/>
</dbReference>
<proteinExistence type="predicted"/>
<dbReference type="RefSeq" id="WP_376868671.1">
    <property type="nucleotide sequence ID" value="NZ_JBHRYB010000025.1"/>
</dbReference>
<keyword evidence="2" id="KW-0812">Transmembrane</keyword>
<keyword evidence="5" id="KW-1185">Reference proteome</keyword>
<evidence type="ECO:0000256" key="1">
    <source>
        <dbReference type="SAM" id="MobiDB-lite"/>
    </source>
</evidence>